<dbReference type="AlphaFoldDB" id="A0A8C5MI23"/>
<dbReference type="Proteomes" id="UP000694569">
    <property type="component" value="Unplaced"/>
</dbReference>
<evidence type="ECO:0000256" key="1">
    <source>
        <dbReference type="SAM" id="MobiDB-lite"/>
    </source>
</evidence>
<evidence type="ECO:0008006" key="5">
    <source>
        <dbReference type="Google" id="ProtNLM"/>
    </source>
</evidence>
<reference evidence="3" key="1">
    <citation type="submission" date="2025-08" db="UniProtKB">
        <authorList>
            <consortium name="Ensembl"/>
        </authorList>
    </citation>
    <scope>IDENTIFICATION</scope>
</reference>
<dbReference type="SMART" id="SM00263">
    <property type="entry name" value="LYZ1"/>
    <property type="match status" value="1"/>
</dbReference>
<dbReference type="GO" id="GO:0003796">
    <property type="term" value="F:lysozyme activity"/>
    <property type="evidence" value="ECO:0007669"/>
    <property type="project" value="TreeGrafter"/>
</dbReference>
<reference evidence="3" key="2">
    <citation type="submission" date="2025-09" db="UniProtKB">
        <authorList>
            <consortium name="Ensembl"/>
        </authorList>
    </citation>
    <scope>IDENTIFICATION</scope>
</reference>
<feature type="chain" id="PRO_5034171031" description="Lysozyme" evidence="2">
    <location>
        <begin position="19"/>
        <end position="130"/>
    </location>
</feature>
<evidence type="ECO:0000313" key="3">
    <source>
        <dbReference type="Ensembl" id="ENSLLEP00000014619.1"/>
    </source>
</evidence>
<dbReference type="Pfam" id="PF00062">
    <property type="entry name" value="Lys"/>
    <property type="match status" value="1"/>
</dbReference>
<dbReference type="Gene3D" id="1.10.530.10">
    <property type="match status" value="1"/>
</dbReference>
<dbReference type="InterPro" id="IPR001916">
    <property type="entry name" value="Glyco_hydro_22"/>
</dbReference>
<keyword evidence="4" id="KW-1185">Reference proteome</keyword>
<dbReference type="GeneTree" id="ENSGT00940000153832"/>
<keyword evidence="2" id="KW-0732">Signal</keyword>
<accession>A0A8C5MI23</accession>
<dbReference type="OrthoDB" id="17373at2759"/>
<evidence type="ECO:0000313" key="4">
    <source>
        <dbReference type="Proteomes" id="UP000694569"/>
    </source>
</evidence>
<dbReference type="Ensembl" id="ENSLLET00000015190.1">
    <property type="protein sequence ID" value="ENSLLEP00000014619.1"/>
    <property type="gene ID" value="ENSLLEG00000009263.1"/>
</dbReference>
<feature type="region of interest" description="Disordered" evidence="1">
    <location>
        <begin position="104"/>
        <end position="130"/>
    </location>
</feature>
<feature type="compositionally biased region" description="Polar residues" evidence="1">
    <location>
        <begin position="117"/>
        <end position="130"/>
    </location>
</feature>
<name>A0A8C5MI23_9ANUR</name>
<dbReference type="PANTHER" id="PTHR11407">
    <property type="entry name" value="LYSOZYME C"/>
    <property type="match status" value="1"/>
</dbReference>
<proteinExistence type="predicted"/>
<organism evidence="3 4">
    <name type="scientific">Leptobrachium leishanense</name>
    <name type="common">Leishan spiny toad</name>
    <dbReference type="NCBI Taxonomy" id="445787"/>
    <lineage>
        <taxon>Eukaryota</taxon>
        <taxon>Metazoa</taxon>
        <taxon>Chordata</taxon>
        <taxon>Craniata</taxon>
        <taxon>Vertebrata</taxon>
        <taxon>Euteleostomi</taxon>
        <taxon>Amphibia</taxon>
        <taxon>Batrachia</taxon>
        <taxon>Anura</taxon>
        <taxon>Pelobatoidea</taxon>
        <taxon>Megophryidae</taxon>
        <taxon>Leptobrachium</taxon>
    </lineage>
</organism>
<sequence length="130" mass="14090">MKALASLILLTLCMSGQAKVFTKCELATTLKNGGLDGYYATAWPTVSVTRDYGVFQMNSYWWCNDGRTSGAVSACNISCSSLMDDSISDDITCAKRVVSHGRAKGVGVRNNPIRPPSDQNKPQRSDPTTF</sequence>
<dbReference type="InterPro" id="IPR023346">
    <property type="entry name" value="Lysozyme-like_dom_sf"/>
</dbReference>
<dbReference type="SUPFAM" id="SSF53955">
    <property type="entry name" value="Lysozyme-like"/>
    <property type="match status" value="1"/>
</dbReference>
<evidence type="ECO:0000256" key="2">
    <source>
        <dbReference type="SAM" id="SignalP"/>
    </source>
</evidence>
<dbReference type="PANTHER" id="PTHR11407:SF69">
    <property type="entry name" value="LYSOZYME C, MILK ISOZYME"/>
    <property type="match status" value="1"/>
</dbReference>
<protein>
    <recommendedName>
        <fullName evidence="5">Lysozyme</fullName>
    </recommendedName>
</protein>
<feature type="signal peptide" evidence="2">
    <location>
        <begin position="1"/>
        <end position="18"/>
    </location>
</feature>
<dbReference type="PROSITE" id="PS51348">
    <property type="entry name" value="GLYCOSYL_HYDROL_F22_2"/>
    <property type="match status" value="1"/>
</dbReference>